<comment type="caution">
    <text evidence="1">The sequence shown here is derived from an EMBL/GenBank/DDBJ whole genome shotgun (WGS) entry which is preliminary data.</text>
</comment>
<protein>
    <submittedName>
        <fullName evidence="1">Uncharacterized protein</fullName>
    </submittedName>
</protein>
<dbReference type="EMBL" id="CABR01000137">
    <property type="protein sequence ID" value="CBI11358.1"/>
    <property type="molecule type" value="Genomic_DNA"/>
</dbReference>
<accession>E6QVT5</accession>
<name>E6QVT5_9ZZZZ</name>
<reference evidence="1" key="1">
    <citation type="submission" date="2009-10" db="EMBL/GenBank/DDBJ databases">
        <title>Diversity of trophic interactions inside an arsenic-rich microbial ecosystem.</title>
        <authorList>
            <person name="Bertin P.N."/>
            <person name="Heinrich-Salmeron A."/>
            <person name="Pelletier E."/>
            <person name="Goulhen-Chollet F."/>
            <person name="Arsene-Ploetze F."/>
            <person name="Gallien S."/>
            <person name="Calteau A."/>
            <person name="Vallenet D."/>
            <person name="Casiot C."/>
            <person name="Chane-Woon-Ming B."/>
            <person name="Giloteaux L."/>
            <person name="Barakat M."/>
            <person name="Bonnefoy V."/>
            <person name="Bruneel O."/>
            <person name="Chandler M."/>
            <person name="Cleiss J."/>
            <person name="Duran R."/>
            <person name="Elbaz-Poulichet F."/>
            <person name="Fonknechten N."/>
            <person name="Lauga B."/>
            <person name="Mornico D."/>
            <person name="Ortet P."/>
            <person name="Schaeffer C."/>
            <person name="Siguier P."/>
            <person name="Alexander Thil Smith A."/>
            <person name="Van Dorsselaer A."/>
            <person name="Weissenbach J."/>
            <person name="Medigue C."/>
            <person name="Le Paslier D."/>
        </authorList>
    </citation>
    <scope>NUCLEOTIDE SEQUENCE</scope>
</reference>
<dbReference type="AlphaFoldDB" id="E6QVT5"/>
<gene>
    <name evidence="1" type="ORF">CARN7_2181</name>
</gene>
<proteinExistence type="predicted"/>
<organism evidence="1">
    <name type="scientific">mine drainage metagenome</name>
    <dbReference type="NCBI Taxonomy" id="410659"/>
    <lineage>
        <taxon>unclassified sequences</taxon>
        <taxon>metagenomes</taxon>
        <taxon>ecological metagenomes</taxon>
    </lineage>
</organism>
<evidence type="ECO:0000313" key="1">
    <source>
        <dbReference type="EMBL" id="CBI11358.1"/>
    </source>
</evidence>
<sequence length="76" mass="8298">MTRKIAISIRGGLVSAVFLDSPEDLEAFVLDHDTESASDSDLVEIDGEDVICYPCDTIPGPNPDVFRDIEAWEQAS</sequence>